<keyword evidence="1" id="KW-0812">Transmembrane</keyword>
<feature type="transmembrane region" description="Helical" evidence="1">
    <location>
        <begin position="96"/>
        <end position="113"/>
    </location>
</feature>
<reference evidence="3" key="1">
    <citation type="submission" date="2022-11" db="UniProtKB">
        <authorList>
            <consortium name="WormBaseParasite"/>
        </authorList>
    </citation>
    <scope>IDENTIFICATION</scope>
</reference>
<dbReference type="AlphaFoldDB" id="A0A914QPJ7"/>
<dbReference type="Proteomes" id="UP000887578">
    <property type="component" value="Unplaced"/>
</dbReference>
<keyword evidence="1" id="KW-0472">Membrane</keyword>
<protein>
    <submittedName>
        <fullName evidence="3">Uncharacterized protein</fullName>
    </submittedName>
</protein>
<sequence length="114" mass="13057">MKADGLSLLRGPPRTHGSRVYSKEWCDWDFKDGDDPKQPVKCYCVLWCVDEATKKGGVCIDETKYECKSRKYREKNPDVSSIKESKTPDENASIKYGNGFALIIASFFAYLFFH</sequence>
<keyword evidence="1" id="KW-1133">Transmembrane helix</keyword>
<evidence type="ECO:0000256" key="1">
    <source>
        <dbReference type="SAM" id="Phobius"/>
    </source>
</evidence>
<organism evidence="2 3">
    <name type="scientific">Panagrolaimus davidi</name>
    <dbReference type="NCBI Taxonomy" id="227884"/>
    <lineage>
        <taxon>Eukaryota</taxon>
        <taxon>Metazoa</taxon>
        <taxon>Ecdysozoa</taxon>
        <taxon>Nematoda</taxon>
        <taxon>Chromadorea</taxon>
        <taxon>Rhabditida</taxon>
        <taxon>Tylenchina</taxon>
        <taxon>Panagrolaimomorpha</taxon>
        <taxon>Panagrolaimoidea</taxon>
        <taxon>Panagrolaimidae</taxon>
        <taxon>Panagrolaimus</taxon>
    </lineage>
</organism>
<keyword evidence="2" id="KW-1185">Reference proteome</keyword>
<name>A0A914QPJ7_9BILA</name>
<evidence type="ECO:0000313" key="2">
    <source>
        <dbReference type="Proteomes" id="UP000887578"/>
    </source>
</evidence>
<accession>A0A914QPJ7</accession>
<dbReference type="WBParaSite" id="PDA_v2.g5311.t1">
    <property type="protein sequence ID" value="PDA_v2.g5311.t1"/>
    <property type="gene ID" value="PDA_v2.g5311"/>
</dbReference>
<proteinExistence type="predicted"/>
<evidence type="ECO:0000313" key="3">
    <source>
        <dbReference type="WBParaSite" id="PDA_v2.g5311.t1"/>
    </source>
</evidence>